<dbReference type="Proteomes" id="UP000024635">
    <property type="component" value="Unassembled WGS sequence"/>
</dbReference>
<organism evidence="1 2">
    <name type="scientific">Ancylostoma ceylanicum</name>
    <dbReference type="NCBI Taxonomy" id="53326"/>
    <lineage>
        <taxon>Eukaryota</taxon>
        <taxon>Metazoa</taxon>
        <taxon>Ecdysozoa</taxon>
        <taxon>Nematoda</taxon>
        <taxon>Chromadorea</taxon>
        <taxon>Rhabditida</taxon>
        <taxon>Rhabditina</taxon>
        <taxon>Rhabditomorpha</taxon>
        <taxon>Strongyloidea</taxon>
        <taxon>Ancylostomatidae</taxon>
        <taxon>Ancylostomatinae</taxon>
        <taxon>Ancylostoma</taxon>
    </lineage>
</organism>
<reference evidence="2" key="1">
    <citation type="journal article" date="2015" name="Nat. Genet.">
        <title>The genome and transcriptome of the zoonotic hookworm Ancylostoma ceylanicum identify infection-specific gene families.</title>
        <authorList>
            <person name="Schwarz E.M."/>
            <person name="Hu Y."/>
            <person name="Antoshechkin I."/>
            <person name="Miller M.M."/>
            <person name="Sternberg P.W."/>
            <person name="Aroian R.V."/>
        </authorList>
    </citation>
    <scope>NUCLEOTIDE SEQUENCE</scope>
    <source>
        <strain evidence="2">HY135</strain>
    </source>
</reference>
<keyword evidence="2" id="KW-1185">Reference proteome</keyword>
<comment type="caution">
    <text evidence="1">The sequence shown here is derived from an EMBL/GenBank/DDBJ whole genome shotgun (WGS) entry which is preliminary data.</text>
</comment>
<evidence type="ECO:0000313" key="2">
    <source>
        <dbReference type="Proteomes" id="UP000024635"/>
    </source>
</evidence>
<dbReference type="EMBL" id="JARK01001396">
    <property type="protein sequence ID" value="EYC09424.1"/>
    <property type="molecule type" value="Genomic_DNA"/>
</dbReference>
<sequence length="75" mass="8421">MSCSTKRIFFVYNHSLDSLSPWSNLPPSPPSSISSPDNSAILCKWAKLMAAKIIFFVRFHEIHHCIHLYCGGKVG</sequence>
<proteinExistence type="predicted"/>
<gene>
    <name evidence="1" type="primary">Acey_s0060.g3109</name>
    <name evidence="1" type="ORF">Y032_0060g3109</name>
</gene>
<evidence type="ECO:0000313" key="1">
    <source>
        <dbReference type="EMBL" id="EYC09424.1"/>
    </source>
</evidence>
<accession>A0A016U288</accession>
<protein>
    <submittedName>
        <fullName evidence="1">Uncharacterized protein</fullName>
    </submittedName>
</protein>
<name>A0A016U288_9BILA</name>
<dbReference type="AlphaFoldDB" id="A0A016U288"/>